<dbReference type="AlphaFoldDB" id="A0A8J4Y2T4"/>
<protein>
    <submittedName>
        <fullName evidence="2">Uncharacterized protein</fullName>
    </submittedName>
</protein>
<dbReference type="EMBL" id="JACEEZ010012967">
    <property type="protein sequence ID" value="KAG0720383.1"/>
    <property type="molecule type" value="Genomic_DNA"/>
</dbReference>
<sequence>MKSRGFQRDEERHYVTTRLGEGGGFTVPSSWAPSVLLCTDHSLRPARRDIPSPPPPLDARAEHAVPKGRDSRDNHRPTRRFSCGCHAKPSRLQQASMWPTVHRRLLANSFFQVFRGSGVVYGKITLPCWIHRGCHGQTTHPAADGCVTGRTKDPRTYPRDRT</sequence>
<feature type="compositionally biased region" description="Basic and acidic residues" evidence="1">
    <location>
        <begin position="59"/>
        <end position="76"/>
    </location>
</feature>
<accession>A0A8J4Y2T4</accession>
<feature type="region of interest" description="Disordered" evidence="1">
    <location>
        <begin position="140"/>
        <end position="162"/>
    </location>
</feature>
<name>A0A8J4Y2T4_CHIOP</name>
<keyword evidence="3" id="KW-1185">Reference proteome</keyword>
<feature type="region of interest" description="Disordered" evidence="1">
    <location>
        <begin position="47"/>
        <end position="81"/>
    </location>
</feature>
<gene>
    <name evidence="2" type="ORF">GWK47_048619</name>
</gene>
<reference evidence="2" key="1">
    <citation type="submission" date="2020-07" db="EMBL/GenBank/DDBJ databases">
        <title>The High-quality genome of the commercially important snow crab, Chionoecetes opilio.</title>
        <authorList>
            <person name="Jeong J.-H."/>
            <person name="Ryu S."/>
        </authorList>
    </citation>
    <scope>NUCLEOTIDE SEQUENCE</scope>
    <source>
        <strain evidence="2">MADBK_172401_WGS</strain>
        <tissue evidence="2">Digestive gland</tissue>
    </source>
</reference>
<feature type="compositionally biased region" description="Basic and acidic residues" evidence="1">
    <location>
        <begin position="150"/>
        <end position="162"/>
    </location>
</feature>
<comment type="caution">
    <text evidence="2">The sequence shown here is derived from an EMBL/GenBank/DDBJ whole genome shotgun (WGS) entry which is preliminary data.</text>
</comment>
<evidence type="ECO:0000313" key="2">
    <source>
        <dbReference type="EMBL" id="KAG0720383.1"/>
    </source>
</evidence>
<evidence type="ECO:0000313" key="3">
    <source>
        <dbReference type="Proteomes" id="UP000770661"/>
    </source>
</evidence>
<evidence type="ECO:0000256" key="1">
    <source>
        <dbReference type="SAM" id="MobiDB-lite"/>
    </source>
</evidence>
<organism evidence="2 3">
    <name type="scientific">Chionoecetes opilio</name>
    <name type="common">Atlantic snow crab</name>
    <name type="synonym">Cancer opilio</name>
    <dbReference type="NCBI Taxonomy" id="41210"/>
    <lineage>
        <taxon>Eukaryota</taxon>
        <taxon>Metazoa</taxon>
        <taxon>Ecdysozoa</taxon>
        <taxon>Arthropoda</taxon>
        <taxon>Crustacea</taxon>
        <taxon>Multicrustacea</taxon>
        <taxon>Malacostraca</taxon>
        <taxon>Eumalacostraca</taxon>
        <taxon>Eucarida</taxon>
        <taxon>Decapoda</taxon>
        <taxon>Pleocyemata</taxon>
        <taxon>Brachyura</taxon>
        <taxon>Eubrachyura</taxon>
        <taxon>Majoidea</taxon>
        <taxon>Majidae</taxon>
        <taxon>Chionoecetes</taxon>
    </lineage>
</organism>
<proteinExistence type="predicted"/>
<dbReference type="Proteomes" id="UP000770661">
    <property type="component" value="Unassembled WGS sequence"/>
</dbReference>